<comment type="similarity">
    <text evidence="6">Belongs to the nlpA lipoprotein family.</text>
</comment>
<dbReference type="EMBL" id="CP114052">
    <property type="protein sequence ID" value="WAW14800.1"/>
    <property type="molecule type" value="Genomic_DNA"/>
</dbReference>
<dbReference type="PANTHER" id="PTHR30429:SF0">
    <property type="entry name" value="METHIONINE-BINDING LIPOPROTEIN METQ"/>
    <property type="match status" value="1"/>
</dbReference>
<evidence type="ECO:0000256" key="5">
    <source>
        <dbReference type="ARBA" id="ARBA00023288"/>
    </source>
</evidence>
<dbReference type="PANTHER" id="PTHR30429">
    <property type="entry name" value="D-METHIONINE-BINDING LIPOPROTEIN METQ"/>
    <property type="match status" value="1"/>
</dbReference>
<keyword evidence="8" id="KW-1185">Reference proteome</keyword>
<evidence type="ECO:0000256" key="2">
    <source>
        <dbReference type="ARBA" id="ARBA00022729"/>
    </source>
</evidence>
<keyword evidence="3" id="KW-0472">Membrane</keyword>
<dbReference type="Pfam" id="PF03180">
    <property type="entry name" value="Lipoprotein_9"/>
    <property type="match status" value="1"/>
</dbReference>
<dbReference type="SUPFAM" id="SSF53850">
    <property type="entry name" value="Periplasmic binding protein-like II"/>
    <property type="match status" value="1"/>
</dbReference>
<dbReference type="RefSeq" id="WP_269311497.1">
    <property type="nucleotide sequence ID" value="NZ_CP114052.1"/>
</dbReference>
<keyword evidence="4" id="KW-0564">Palmitate</keyword>
<gene>
    <name evidence="7" type="ORF">O0R46_09480</name>
</gene>
<protein>
    <recommendedName>
        <fullName evidence="6">Lipoprotein</fullName>
    </recommendedName>
</protein>
<dbReference type="Gene3D" id="3.40.190.10">
    <property type="entry name" value="Periplasmic binding protein-like II"/>
    <property type="match status" value="2"/>
</dbReference>
<evidence type="ECO:0000256" key="4">
    <source>
        <dbReference type="ARBA" id="ARBA00023139"/>
    </source>
</evidence>
<proteinExistence type="inferred from homology"/>
<organism evidence="7 8">
    <name type="scientific">Peptostreptococcus equinus</name>
    <dbReference type="NCBI Taxonomy" id="3003601"/>
    <lineage>
        <taxon>Bacteria</taxon>
        <taxon>Bacillati</taxon>
        <taxon>Bacillota</taxon>
        <taxon>Clostridia</taxon>
        <taxon>Peptostreptococcales</taxon>
        <taxon>Peptostreptococcaceae</taxon>
        <taxon>Peptostreptococcus</taxon>
    </lineage>
</organism>
<dbReference type="PIRSF" id="PIRSF002854">
    <property type="entry name" value="MetQ"/>
    <property type="match status" value="1"/>
</dbReference>
<evidence type="ECO:0000256" key="1">
    <source>
        <dbReference type="ARBA" id="ARBA00004635"/>
    </source>
</evidence>
<evidence type="ECO:0000256" key="3">
    <source>
        <dbReference type="ARBA" id="ARBA00023136"/>
    </source>
</evidence>
<comment type="subcellular location">
    <subcellularLocation>
        <location evidence="1">Membrane</location>
        <topology evidence="1">Lipid-anchor</topology>
    </subcellularLocation>
</comment>
<evidence type="ECO:0000256" key="6">
    <source>
        <dbReference type="PIRNR" id="PIRNR002854"/>
    </source>
</evidence>
<evidence type="ECO:0000313" key="7">
    <source>
        <dbReference type="EMBL" id="WAW14800.1"/>
    </source>
</evidence>
<name>A0ABY7JN48_9FIRM</name>
<dbReference type="Proteomes" id="UP001164187">
    <property type="component" value="Chromosome"/>
</dbReference>
<sequence>MKIKKTLSIGLATIITLTTLVGCGTRKTDEKASTSNSNQKIQEVKIGATSGPYSDMVNKAIKPLLEKKGYKISIVEFTDYIRPNHALNDKEIDANLFQHKIYMDKFAKENNMDLTALVQVPTAPMGLYSDKIKDINKIQDKAEVTLPNDPSNAARAYILLSEAGLIKLKKDIDPLKASQKDIIENPKHLQFTELEAAQLARSLSSSTISAVPGNFALAANFDLTTALKLEKMTDNNRNNIVVKSENKDSKLSKDLISIVKSKEFDEIINTDFKGFDKPLY</sequence>
<reference evidence="7" key="1">
    <citation type="submission" date="2022-12" db="EMBL/GenBank/DDBJ databases">
        <title>Peptostreptococcus.</title>
        <authorList>
            <person name="Lee S.H."/>
        </authorList>
    </citation>
    <scope>NUCLEOTIDE SEQUENCE</scope>
    <source>
        <strain evidence="7">CBA3647</strain>
    </source>
</reference>
<accession>A0ABY7JN48</accession>
<dbReference type="PROSITE" id="PS51257">
    <property type="entry name" value="PROKAR_LIPOPROTEIN"/>
    <property type="match status" value="1"/>
</dbReference>
<evidence type="ECO:0000313" key="8">
    <source>
        <dbReference type="Proteomes" id="UP001164187"/>
    </source>
</evidence>
<keyword evidence="5 6" id="KW-0449">Lipoprotein</keyword>
<keyword evidence="2" id="KW-0732">Signal</keyword>
<dbReference type="InterPro" id="IPR004872">
    <property type="entry name" value="Lipoprotein_NlpA"/>
</dbReference>